<protein>
    <submittedName>
        <fullName evidence="1">Uncharacterized protein</fullName>
    </submittedName>
</protein>
<name>A0ABS1DP07_9PROT</name>
<comment type="caution">
    <text evidence="1">The sequence shown here is derived from an EMBL/GenBank/DDBJ whole genome shotgun (WGS) entry which is preliminary data.</text>
</comment>
<evidence type="ECO:0000313" key="1">
    <source>
        <dbReference type="EMBL" id="MBK1671419.1"/>
    </source>
</evidence>
<evidence type="ECO:0000313" key="2">
    <source>
        <dbReference type="Proteomes" id="UP001296873"/>
    </source>
</evidence>
<gene>
    <name evidence="1" type="ORF">CKO28_25800</name>
</gene>
<reference evidence="1 2" key="1">
    <citation type="journal article" date="2020" name="Microorganisms">
        <title>Osmotic Adaptation and Compatible Solute Biosynthesis of Phototrophic Bacteria as Revealed from Genome Analyses.</title>
        <authorList>
            <person name="Imhoff J.F."/>
            <person name="Rahn T."/>
            <person name="Kunzel S."/>
            <person name="Keller A."/>
            <person name="Neulinger S.C."/>
        </authorList>
    </citation>
    <scope>NUCLEOTIDE SEQUENCE [LARGE SCALE GENOMIC DNA]</scope>
    <source>
        <strain evidence="1 2">DSM 9895</strain>
    </source>
</reference>
<proteinExistence type="predicted"/>
<accession>A0ABS1DP07</accession>
<dbReference type="Proteomes" id="UP001296873">
    <property type="component" value="Unassembled WGS sequence"/>
</dbReference>
<organism evidence="1 2">
    <name type="scientific">Rhodovibrio sodomensis</name>
    <dbReference type="NCBI Taxonomy" id="1088"/>
    <lineage>
        <taxon>Bacteria</taxon>
        <taxon>Pseudomonadati</taxon>
        <taxon>Pseudomonadota</taxon>
        <taxon>Alphaproteobacteria</taxon>
        <taxon>Rhodospirillales</taxon>
        <taxon>Rhodovibrionaceae</taxon>
        <taxon>Rhodovibrio</taxon>
    </lineage>
</organism>
<sequence length="122" mass="13557">MTAYRGLKSKLQAEFQTDTELTSRLSRANTLDDILAALGASYRETLYDAARAASSKQHRNSTKVDVADRAATDRETAILEVMSFFERDRAATAEVEVRRTGPRQLRVVCRQQSSPADNATAF</sequence>
<keyword evidence="2" id="KW-1185">Reference proteome</keyword>
<dbReference type="EMBL" id="NRRL01000185">
    <property type="protein sequence ID" value="MBK1671419.1"/>
    <property type="molecule type" value="Genomic_DNA"/>
</dbReference>